<dbReference type="EMBL" id="JACEGA010000001">
    <property type="protein sequence ID" value="MBB2181740.1"/>
    <property type="molecule type" value="Genomic_DNA"/>
</dbReference>
<evidence type="ECO:0000313" key="3">
    <source>
        <dbReference type="Proteomes" id="UP000574276"/>
    </source>
</evidence>
<dbReference type="RefSeq" id="WP_228351501.1">
    <property type="nucleotide sequence ID" value="NZ_JACEGA010000001.1"/>
</dbReference>
<feature type="region of interest" description="Disordered" evidence="1">
    <location>
        <begin position="1"/>
        <end position="20"/>
    </location>
</feature>
<comment type="caution">
    <text evidence="2">The sequence shown here is derived from an EMBL/GenBank/DDBJ whole genome shotgun (WGS) entry which is preliminary data.</text>
</comment>
<name>A0A839JWC0_9FIRM</name>
<accession>A0A839JWC0</accession>
<protein>
    <submittedName>
        <fullName evidence="2">Uncharacterized protein</fullName>
    </submittedName>
</protein>
<reference evidence="2 3" key="1">
    <citation type="submission" date="2020-07" db="EMBL/GenBank/DDBJ databases">
        <title>Characterization and genome sequencing of isolate MD1, a novel member within the family Lachnospiraceae.</title>
        <authorList>
            <person name="Rettenmaier R."/>
            <person name="Di Bello L."/>
            <person name="Zinser C."/>
            <person name="Scheitz K."/>
            <person name="Liebl W."/>
            <person name="Zverlov V."/>
        </authorList>
    </citation>
    <scope>NUCLEOTIDE SEQUENCE [LARGE SCALE GENOMIC DNA]</scope>
    <source>
        <strain evidence="2 3">MD1</strain>
    </source>
</reference>
<organism evidence="2 3">
    <name type="scientific">Variimorphobacter saccharofermentans</name>
    <dbReference type="NCBI Taxonomy" id="2755051"/>
    <lineage>
        <taxon>Bacteria</taxon>
        <taxon>Bacillati</taxon>
        <taxon>Bacillota</taxon>
        <taxon>Clostridia</taxon>
        <taxon>Lachnospirales</taxon>
        <taxon>Lachnospiraceae</taxon>
        <taxon>Variimorphobacter</taxon>
    </lineage>
</organism>
<proteinExistence type="predicted"/>
<evidence type="ECO:0000256" key="1">
    <source>
        <dbReference type="SAM" id="MobiDB-lite"/>
    </source>
</evidence>
<evidence type="ECO:0000313" key="2">
    <source>
        <dbReference type="EMBL" id="MBB2181740.1"/>
    </source>
</evidence>
<dbReference type="AlphaFoldDB" id="A0A839JWC0"/>
<gene>
    <name evidence="2" type="ORF">H0486_02460</name>
</gene>
<sequence>MSGTYIEKNRTGAKPPVSHPQNCKEECPYGYDKAFCFPCYKKLMEEMRGKRKG</sequence>
<dbReference type="Proteomes" id="UP000574276">
    <property type="component" value="Unassembled WGS sequence"/>
</dbReference>
<keyword evidence="3" id="KW-1185">Reference proteome</keyword>